<dbReference type="AlphaFoldDB" id="A0A3Q2NSE1"/>
<evidence type="ECO:0000256" key="4">
    <source>
        <dbReference type="ARBA" id="ARBA00022801"/>
    </source>
</evidence>
<proteinExistence type="inferred from homology"/>
<accession>A0A3Q2NSE1</accession>
<dbReference type="GO" id="GO:0030890">
    <property type="term" value="P:positive regulation of B cell proliferation"/>
    <property type="evidence" value="ECO:0007669"/>
    <property type="project" value="TreeGrafter"/>
</dbReference>
<dbReference type="GeneTree" id="ENSGT00390000017291"/>
<dbReference type="InterPro" id="IPR003193">
    <property type="entry name" value="ADP-ribosyl_cyclase"/>
</dbReference>
<keyword evidence="7" id="KW-0472">Membrane</keyword>
<evidence type="ECO:0000256" key="3">
    <source>
        <dbReference type="ARBA" id="ARBA00022679"/>
    </source>
</evidence>
<dbReference type="Gene3D" id="3.40.50.720">
    <property type="entry name" value="NAD(P)-binding Rossmann-like Domain"/>
    <property type="match status" value="1"/>
</dbReference>
<dbReference type="SUPFAM" id="SSF52309">
    <property type="entry name" value="N-(deoxy)ribosyltransferase-like"/>
    <property type="match status" value="1"/>
</dbReference>
<evidence type="ECO:0000256" key="6">
    <source>
        <dbReference type="ARBA" id="ARBA00023157"/>
    </source>
</evidence>
<dbReference type="Proteomes" id="UP000265000">
    <property type="component" value="Unplaced"/>
</dbReference>
<feature type="transmembrane region" description="Helical" evidence="7">
    <location>
        <begin position="15"/>
        <end position="34"/>
    </location>
</feature>
<reference evidence="8" key="1">
    <citation type="submission" date="2025-08" db="UniProtKB">
        <authorList>
            <consortium name="Ensembl"/>
        </authorList>
    </citation>
    <scope>IDENTIFICATION</scope>
</reference>
<dbReference type="Pfam" id="PF02267">
    <property type="entry name" value="Rib_hydrolayse"/>
    <property type="match status" value="1"/>
</dbReference>
<organism evidence="8 9">
    <name type="scientific">Fundulus heteroclitus</name>
    <name type="common">Killifish</name>
    <name type="synonym">Mummichog</name>
    <dbReference type="NCBI Taxonomy" id="8078"/>
    <lineage>
        <taxon>Eukaryota</taxon>
        <taxon>Metazoa</taxon>
        <taxon>Chordata</taxon>
        <taxon>Craniata</taxon>
        <taxon>Vertebrata</taxon>
        <taxon>Euteleostomi</taxon>
        <taxon>Actinopterygii</taxon>
        <taxon>Neopterygii</taxon>
        <taxon>Teleostei</taxon>
        <taxon>Neoteleostei</taxon>
        <taxon>Acanthomorphata</taxon>
        <taxon>Ovalentaria</taxon>
        <taxon>Atherinomorphae</taxon>
        <taxon>Cyprinodontiformes</taxon>
        <taxon>Fundulidae</taxon>
        <taxon>Fundulus</taxon>
    </lineage>
</organism>
<dbReference type="EC" id="3.2.2.6" evidence="2"/>
<evidence type="ECO:0000256" key="5">
    <source>
        <dbReference type="ARBA" id="ARBA00023027"/>
    </source>
</evidence>
<keyword evidence="7" id="KW-1133">Transmembrane helix</keyword>
<dbReference type="Ensembl" id="ENSFHET00000012818.1">
    <property type="protein sequence ID" value="ENSFHEP00000002071.1"/>
    <property type="gene ID" value="ENSFHEG00000002864.1"/>
</dbReference>
<name>A0A3Q2NSE1_FUNHE</name>
<dbReference type="GO" id="GO:0016740">
    <property type="term" value="F:transferase activity"/>
    <property type="evidence" value="ECO:0007669"/>
    <property type="project" value="UniProtKB-KW"/>
</dbReference>
<dbReference type="PANTHER" id="PTHR10912">
    <property type="entry name" value="ADP-RIBOSYL CYCLASE"/>
    <property type="match status" value="1"/>
</dbReference>
<dbReference type="Gene3D" id="1.20.82.10">
    <property type="entry name" value="ADP Ribosyl Cyclase, Chain A, domain 1"/>
    <property type="match status" value="1"/>
</dbReference>
<keyword evidence="6" id="KW-1015">Disulfide bond</keyword>
<evidence type="ECO:0000256" key="2">
    <source>
        <dbReference type="ARBA" id="ARBA00011982"/>
    </source>
</evidence>
<sequence>MASEKVRGSEKRRSSITAVPVLIISIILGVTLIWNKDEFKQTFIQRCQKFSGYNCQTIWDVFQQAFVNRDPCEVLPEAYDPLFVLVPLKAPCNTTVFWSETKAVVHDFTEKKDCFKTVEDFLLGSVLDDLVWCGKKGSNETFTTDCPEQCQKNPVRSFWKRVSVAFGGTACGNVTVMLNGSLPTPFNEASMFGSDVLKTFTSPKVKQLNVVLVTQENSVTNCTNESLGNLKMKLNKGIGYRCSEVSQSKIEWCASAPEKPCSLCW</sequence>
<evidence type="ECO:0000313" key="8">
    <source>
        <dbReference type="Ensembl" id="ENSFHEP00000002071.1"/>
    </source>
</evidence>
<keyword evidence="3" id="KW-0808">Transferase</keyword>
<reference evidence="8" key="2">
    <citation type="submission" date="2025-09" db="UniProtKB">
        <authorList>
            <consortium name="Ensembl"/>
        </authorList>
    </citation>
    <scope>IDENTIFICATION</scope>
</reference>
<keyword evidence="7" id="KW-0812">Transmembrane</keyword>
<dbReference type="GO" id="GO:0061809">
    <property type="term" value="F:NAD+ nucleosidase activity, cyclic ADP-ribose generating"/>
    <property type="evidence" value="ECO:0007669"/>
    <property type="project" value="UniProtKB-EC"/>
</dbReference>
<evidence type="ECO:0000313" key="9">
    <source>
        <dbReference type="Proteomes" id="UP000265000"/>
    </source>
</evidence>
<evidence type="ECO:0000256" key="7">
    <source>
        <dbReference type="SAM" id="Phobius"/>
    </source>
</evidence>
<evidence type="ECO:0000256" key="1">
    <source>
        <dbReference type="ARBA" id="ARBA00005406"/>
    </source>
</evidence>
<protein>
    <recommendedName>
        <fullName evidence="2">ADP-ribosyl cyclase/cyclic ADP-ribose hydrolase</fullName>
        <ecNumber evidence="2">3.2.2.6</ecNumber>
    </recommendedName>
</protein>
<comment type="similarity">
    <text evidence="1">Belongs to the ADP-ribosyl cyclase family.</text>
</comment>
<keyword evidence="4" id="KW-0378">Hydrolase</keyword>
<dbReference type="PANTHER" id="PTHR10912:SF9">
    <property type="entry name" value="ADP-RIBOSYL CYCLASE_CYCLIC ADP-RIBOSE HYDROLASE"/>
    <property type="match status" value="1"/>
</dbReference>
<keyword evidence="9" id="KW-1185">Reference proteome</keyword>
<dbReference type="GO" id="GO:0005886">
    <property type="term" value="C:plasma membrane"/>
    <property type="evidence" value="ECO:0007669"/>
    <property type="project" value="TreeGrafter"/>
</dbReference>
<keyword evidence="5" id="KW-0520">NAD</keyword>
<dbReference type="GO" id="GO:0016849">
    <property type="term" value="F:phosphorus-oxygen lyase activity"/>
    <property type="evidence" value="ECO:0007669"/>
    <property type="project" value="TreeGrafter"/>
</dbReference>